<protein>
    <submittedName>
        <fullName evidence="1">Uncharacterized protein</fullName>
    </submittedName>
</protein>
<gene>
    <name evidence="1" type="ORF">EVAR_73812_1</name>
</gene>
<reference evidence="1 2" key="1">
    <citation type="journal article" date="2019" name="Commun. Biol.">
        <title>The bagworm genome reveals a unique fibroin gene that provides high tensile strength.</title>
        <authorList>
            <person name="Kono N."/>
            <person name="Nakamura H."/>
            <person name="Ohtoshi R."/>
            <person name="Tomita M."/>
            <person name="Numata K."/>
            <person name="Arakawa K."/>
        </authorList>
    </citation>
    <scope>NUCLEOTIDE SEQUENCE [LARGE SCALE GENOMIC DNA]</scope>
</reference>
<dbReference type="Proteomes" id="UP000299102">
    <property type="component" value="Unassembled WGS sequence"/>
</dbReference>
<evidence type="ECO:0000313" key="1">
    <source>
        <dbReference type="EMBL" id="GBP11669.1"/>
    </source>
</evidence>
<dbReference type="EMBL" id="BGZK01009269">
    <property type="protein sequence ID" value="GBP11669.1"/>
    <property type="molecule type" value="Genomic_DNA"/>
</dbReference>
<accession>A0A4C1TAY9</accession>
<dbReference type="AlphaFoldDB" id="A0A4C1TAY9"/>
<sequence length="69" mass="7999">MAANDVTRRRNAPRPLLLHPRAILRLRDAFVTNFTAAEFRALRWNDRVHQRSAAPRRRLLVNGAGDRAR</sequence>
<comment type="caution">
    <text evidence="1">The sequence shown here is derived from an EMBL/GenBank/DDBJ whole genome shotgun (WGS) entry which is preliminary data.</text>
</comment>
<evidence type="ECO:0000313" key="2">
    <source>
        <dbReference type="Proteomes" id="UP000299102"/>
    </source>
</evidence>
<proteinExistence type="predicted"/>
<keyword evidence="2" id="KW-1185">Reference proteome</keyword>
<name>A0A4C1TAY9_EUMVA</name>
<organism evidence="1 2">
    <name type="scientific">Eumeta variegata</name>
    <name type="common">Bagworm moth</name>
    <name type="synonym">Eumeta japonica</name>
    <dbReference type="NCBI Taxonomy" id="151549"/>
    <lineage>
        <taxon>Eukaryota</taxon>
        <taxon>Metazoa</taxon>
        <taxon>Ecdysozoa</taxon>
        <taxon>Arthropoda</taxon>
        <taxon>Hexapoda</taxon>
        <taxon>Insecta</taxon>
        <taxon>Pterygota</taxon>
        <taxon>Neoptera</taxon>
        <taxon>Endopterygota</taxon>
        <taxon>Lepidoptera</taxon>
        <taxon>Glossata</taxon>
        <taxon>Ditrysia</taxon>
        <taxon>Tineoidea</taxon>
        <taxon>Psychidae</taxon>
        <taxon>Oiketicinae</taxon>
        <taxon>Eumeta</taxon>
    </lineage>
</organism>